<dbReference type="InterPro" id="IPR005841">
    <property type="entry name" value="Alpha-D-phosphohexomutase_SF"/>
</dbReference>
<dbReference type="Gene3D" id="3.30.310.50">
    <property type="entry name" value="Alpha-D-phosphohexomutase, C-terminal domain"/>
    <property type="match status" value="1"/>
</dbReference>
<dbReference type="Pfam" id="PF02879">
    <property type="entry name" value="PGM_PMM_II"/>
    <property type="match status" value="1"/>
</dbReference>
<dbReference type="PANTHER" id="PTHR45745">
    <property type="entry name" value="PHOSPHOMANNOMUTASE 45A"/>
    <property type="match status" value="1"/>
</dbReference>
<dbReference type="Pfam" id="PF02878">
    <property type="entry name" value="PGM_PMM_I"/>
    <property type="match status" value="1"/>
</dbReference>
<evidence type="ECO:0000259" key="19">
    <source>
        <dbReference type="Pfam" id="PF02880"/>
    </source>
</evidence>
<dbReference type="Pfam" id="PF00408">
    <property type="entry name" value="PGM_PMM_IV"/>
    <property type="match status" value="1"/>
</dbReference>
<evidence type="ECO:0000256" key="15">
    <source>
        <dbReference type="RuleBase" id="RU004326"/>
    </source>
</evidence>
<evidence type="ECO:0000256" key="4">
    <source>
        <dbReference type="ARBA" id="ARBA00005189"/>
    </source>
</evidence>
<dbReference type="AlphaFoldDB" id="A0A7W1XD16"/>
<evidence type="ECO:0000256" key="6">
    <source>
        <dbReference type="ARBA" id="ARBA00012728"/>
    </source>
</evidence>
<dbReference type="EMBL" id="JACEIP010000039">
    <property type="protein sequence ID" value="MBA4544427.1"/>
    <property type="molecule type" value="Genomic_DNA"/>
</dbReference>
<comment type="pathway">
    <text evidence="3">Glycolipid metabolism; diglucosyl-diacylglycerol biosynthesis.</text>
</comment>
<comment type="caution">
    <text evidence="20">The sequence shown here is derived from an EMBL/GenBank/DDBJ whole genome shotgun (WGS) entry which is preliminary data.</text>
</comment>
<evidence type="ECO:0000256" key="5">
    <source>
        <dbReference type="ARBA" id="ARBA00010231"/>
    </source>
</evidence>
<evidence type="ECO:0000256" key="3">
    <source>
        <dbReference type="ARBA" id="ARBA00005164"/>
    </source>
</evidence>
<dbReference type="CDD" id="cd05799">
    <property type="entry name" value="PGM2"/>
    <property type="match status" value="1"/>
</dbReference>
<proteinExistence type="inferred from homology"/>
<evidence type="ECO:0000256" key="1">
    <source>
        <dbReference type="ARBA" id="ARBA00000443"/>
    </source>
</evidence>
<evidence type="ECO:0000313" key="20">
    <source>
        <dbReference type="EMBL" id="MBA4544427.1"/>
    </source>
</evidence>
<dbReference type="RefSeq" id="WP_033102081.1">
    <property type="nucleotide sequence ID" value="NZ_JACEIP010000039.1"/>
</dbReference>
<keyword evidence="7" id="KW-0119">Carbohydrate metabolism</keyword>
<gene>
    <name evidence="20" type="ORF">H1164_16400</name>
</gene>
<keyword evidence="21" id="KW-1185">Reference proteome</keyword>
<keyword evidence="9 15" id="KW-0479">Metal-binding</keyword>
<dbReference type="InterPro" id="IPR036900">
    <property type="entry name" value="A-D-PHexomutase_C_sf"/>
</dbReference>
<dbReference type="GO" id="GO:0000287">
    <property type="term" value="F:magnesium ion binding"/>
    <property type="evidence" value="ECO:0007669"/>
    <property type="project" value="InterPro"/>
</dbReference>
<organism evidence="20 21">
    <name type="scientific">Thermoactinomyces daqus</name>
    <dbReference type="NCBI Taxonomy" id="1329516"/>
    <lineage>
        <taxon>Bacteria</taxon>
        <taxon>Bacillati</taxon>
        <taxon>Bacillota</taxon>
        <taxon>Bacilli</taxon>
        <taxon>Bacillales</taxon>
        <taxon>Thermoactinomycetaceae</taxon>
        <taxon>Thermoactinomyces</taxon>
    </lineage>
</organism>
<dbReference type="InterPro" id="IPR016066">
    <property type="entry name" value="A-D-PHexomutase_CS"/>
</dbReference>
<dbReference type="Proteomes" id="UP000530514">
    <property type="component" value="Unassembled WGS sequence"/>
</dbReference>
<reference evidence="20 21" key="1">
    <citation type="submission" date="2020-07" db="EMBL/GenBank/DDBJ databases">
        <authorList>
            <person name="Feng H."/>
        </authorList>
    </citation>
    <scope>NUCLEOTIDE SEQUENCE [LARGE SCALE GENOMIC DNA]</scope>
    <source>
        <strain evidence="21">s-11</strain>
    </source>
</reference>
<dbReference type="PANTHER" id="PTHR45745:SF1">
    <property type="entry name" value="PHOSPHOGLUCOMUTASE 2B-RELATED"/>
    <property type="match status" value="1"/>
</dbReference>
<evidence type="ECO:0000259" key="18">
    <source>
        <dbReference type="Pfam" id="PF02879"/>
    </source>
</evidence>
<evidence type="ECO:0000259" key="17">
    <source>
        <dbReference type="Pfam" id="PF02878"/>
    </source>
</evidence>
<dbReference type="GO" id="GO:0006006">
    <property type="term" value="P:glucose metabolic process"/>
    <property type="evidence" value="ECO:0007669"/>
    <property type="project" value="UniProtKB-KW"/>
</dbReference>
<evidence type="ECO:0000256" key="12">
    <source>
        <dbReference type="ARBA" id="ARBA00039995"/>
    </source>
</evidence>
<dbReference type="OrthoDB" id="9806956at2"/>
<evidence type="ECO:0000256" key="2">
    <source>
        <dbReference type="ARBA" id="ARBA00001946"/>
    </source>
</evidence>
<comment type="catalytic activity">
    <reaction evidence="1">
        <text>alpha-D-glucose 1-phosphate = alpha-D-glucose 6-phosphate</text>
        <dbReference type="Rhea" id="RHEA:23536"/>
        <dbReference type="ChEBI" id="CHEBI:58225"/>
        <dbReference type="ChEBI" id="CHEBI:58601"/>
        <dbReference type="EC" id="5.4.2.2"/>
    </reaction>
</comment>
<sequence length="565" mass="63544">MDYRQAVDRWLKFQDLDRDLRRELEEITDEKELEDRFYTSLTFGTAGMRGIIGAGTNRMNRYTVRKATQGLARFILNQGEEAKKKGVVIAYDCRHQSPEFAREAGLVLAQNGIKAYVFAELRPTPELSFAVRHLGTAAGIMITASHNPPEYNGYKVYGSDGAQIATDLANAVLEEIGRVPDELTVPIMPLEEARAAGLFEVIGEEIDDAYQERLRSLAMQPVQNNRDLKIVYTPLHGTGNKPVRRILRDLGFGQVQVVEQQEKPDPDFSTVRSPNPEEHEAFAQAIEIAERTGADIIMGTDPDADRVGVVARDETGEFSVLTGNQLGALLLDYLLARRKERGNLPENGVMIKTIVTSELGAKIAARYGVETINTLTGFKFIADRIKQYAESGEKTFLFGYEESYGYLIGDFCRDKDAVQACMVAAEMAAYYKRQGLTLYQALRRLFDRYGTHQEELVSLTLKGVDGIKRMRAIMERLRRFPLREAGGITVREQKDYSRGIEGLPKADVLKYLFEDGSWFAIRPSGTEPKIKFYFASVGENGEEARTRLENLKRDVMKIVQSEEIA</sequence>
<evidence type="ECO:0000256" key="11">
    <source>
        <dbReference type="ARBA" id="ARBA00023235"/>
    </source>
</evidence>
<dbReference type="InterPro" id="IPR005845">
    <property type="entry name" value="A-D-PHexomutase_a/b/a-II"/>
</dbReference>
<dbReference type="EC" id="5.4.2.2" evidence="6"/>
<dbReference type="InterPro" id="IPR005843">
    <property type="entry name" value="A-D-PHexomutase_C"/>
</dbReference>
<dbReference type="SUPFAM" id="SSF53738">
    <property type="entry name" value="Phosphoglucomutase, first 3 domains"/>
    <property type="match status" value="3"/>
</dbReference>
<dbReference type="GO" id="GO:0006166">
    <property type="term" value="P:purine ribonucleoside salvage"/>
    <property type="evidence" value="ECO:0007669"/>
    <property type="project" value="TreeGrafter"/>
</dbReference>
<feature type="domain" description="Alpha-D-phosphohexomutase C-terminal" evidence="16">
    <location>
        <begin position="503"/>
        <end position="537"/>
    </location>
</feature>
<evidence type="ECO:0000256" key="7">
    <source>
        <dbReference type="ARBA" id="ARBA00022526"/>
    </source>
</evidence>
<comment type="pathway">
    <text evidence="4">Lipid metabolism.</text>
</comment>
<dbReference type="InterPro" id="IPR016055">
    <property type="entry name" value="A-D-PHexomutase_a/b/a-I/II/III"/>
</dbReference>
<dbReference type="GO" id="GO:0008973">
    <property type="term" value="F:phosphopentomutase activity"/>
    <property type="evidence" value="ECO:0007669"/>
    <property type="project" value="TreeGrafter"/>
</dbReference>
<evidence type="ECO:0000256" key="13">
    <source>
        <dbReference type="ARBA" id="ARBA00041398"/>
    </source>
</evidence>
<keyword evidence="11" id="KW-0413">Isomerase</keyword>
<comment type="similarity">
    <text evidence="5 15">Belongs to the phosphohexose mutase family.</text>
</comment>
<dbReference type="PROSITE" id="PS00710">
    <property type="entry name" value="PGM_PMM"/>
    <property type="match status" value="1"/>
</dbReference>
<keyword evidence="7" id="KW-0313">Glucose metabolism</keyword>
<comment type="cofactor">
    <cofactor evidence="2">
        <name>Mg(2+)</name>
        <dbReference type="ChEBI" id="CHEBI:18420"/>
    </cofactor>
</comment>
<dbReference type="Gene3D" id="3.40.120.10">
    <property type="entry name" value="Alpha-D-Glucose-1,6-Bisphosphate, subunit A, domain 3"/>
    <property type="match status" value="3"/>
</dbReference>
<dbReference type="GO" id="GO:0004614">
    <property type="term" value="F:phosphoglucomutase activity"/>
    <property type="evidence" value="ECO:0007669"/>
    <property type="project" value="UniProtKB-EC"/>
</dbReference>
<dbReference type="InterPro" id="IPR005846">
    <property type="entry name" value="A-D-PHexomutase_a/b/a-III"/>
</dbReference>
<dbReference type="PRINTS" id="PR00509">
    <property type="entry name" value="PGMPMM"/>
</dbReference>
<dbReference type="SUPFAM" id="SSF55957">
    <property type="entry name" value="Phosphoglucomutase, C-terminal domain"/>
    <property type="match status" value="1"/>
</dbReference>
<evidence type="ECO:0000256" key="8">
    <source>
        <dbReference type="ARBA" id="ARBA00022553"/>
    </source>
</evidence>
<dbReference type="InterPro" id="IPR005844">
    <property type="entry name" value="A-D-PHexomutase_a/b/a-I"/>
</dbReference>
<accession>A0A7W1XD16</accession>
<keyword evidence="8" id="KW-0597">Phosphoprotein</keyword>
<feature type="domain" description="Alpha-D-phosphohexomutase alpha/beta/alpha" evidence="18">
    <location>
        <begin position="209"/>
        <end position="316"/>
    </location>
</feature>
<feature type="domain" description="Alpha-D-phosphohexomutase alpha/beta/alpha" evidence="17">
    <location>
        <begin position="42"/>
        <end position="176"/>
    </location>
</feature>
<protein>
    <recommendedName>
        <fullName evidence="12">Phosphoglucomutase</fullName>
        <ecNumber evidence="6">5.4.2.2</ecNumber>
    </recommendedName>
    <alternativeName>
        <fullName evidence="14">Alpha-phosphoglucomutase</fullName>
    </alternativeName>
    <alternativeName>
        <fullName evidence="13">Glucose phosphomutase</fullName>
    </alternativeName>
</protein>
<evidence type="ECO:0000259" key="16">
    <source>
        <dbReference type="Pfam" id="PF00408"/>
    </source>
</evidence>
<evidence type="ECO:0000313" key="21">
    <source>
        <dbReference type="Proteomes" id="UP000530514"/>
    </source>
</evidence>
<name>A0A7W1XD16_9BACL</name>
<keyword evidence="10 15" id="KW-0460">Magnesium</keyword>
<dbReference type="Pfam" id="PF02880">
    <property type="entry name" value="PGM_PMM_III"/>
    <property type="match status" value="1"/>
</dbReference>
<evidence type="ECO:0000256" key="10">
    <source>
        <dbReference type="ARBA" id="ARBA00022842"/>
    </source>
</evidence>
<evidence type="ECO:0000256" key="9">
    <source>
        <dbReference type="ARBA" id="ARBA00022723"/>
    </source>
</evidence>
<evidence type="ECO:0000256" key="14">
    <source>
        <dbReference type="ARBA" id="ARBA00041467"/>
    </source>
</evidence>
<feature type="domain" description="Alpha-D-phosphohexomutase alpha/beta/alpha" evidence="19">
    <location>
        <begin position="323"/>
        <end position="449"/>
    </location>
</feature>